<keyword evidence="2" id="KW-0963">Cytoplasm</keyword>
<dbReference type="EMBL" id="RQTK01001022">
    <property type="protein sequence ID" value="RUS72762.1"/>
    <property type="molecule type" value="Genomic_DNA"/>
</dbReference>
<proteinExistence type="predicted"/>
<dbReference type="Pfam" id="PF07707">
    <property type="entry name" value="BACK"/>
    <property type="match status" value="1"/>
</dbReference>
<dbReference type="STRING" id="188477.A0A3S0Z9S1"/>
<dbReference type="PANTHER" id="PTHR45774:SF3">
    <property type="entry name" value="BTB (POZ) DOMAIN-CONTAINING 2B-RELATED"/>
    <property type="match status" value="1"/>
</dbReference>
<dbReference type="SUPFAM" id="SSF54695">
    <property type="entry name" value="POZ domain"/>
    <property type="match status" value="1"/>
</dbReference>
<dbReference type="InterPro" id="IPR011333">
    <property type="entry name" value="SKP1/BTB/POZ_sf"/>
</dbReference>
<evidence type="ECO:0000256" key="1">
    <source>
        <dbReference type="ARBA" id="ARBA00004496"/>
    </source>
</evidence>
<evidence type="ECO:0000259" key="3">
    <source>
        <dbReference type="SMART" id="SM00875"/>
    </source>
</evidence>
<feature type="domain" description="BACK" evidence="3">
    <location>
        <begin position="79"/>
        <end position="189"/>
    </location>
</feature>
<dbReference type="Pfam" id="PF00651">
    <property type="entry name" value="BTB"/>
    <property type="match status" value="1"/>
</dbReference>
<dbReference type="InterPro" id="IPR038648">
    <property type="entry name" value="PHR_sf"/>
</dbReference>
<name>A0A3S0Z9S1_ELYCH</name>
<evidence type="ECO:0000313" key="4">
    <source>
        <dbReference type="EMBL" id="RUS72762.1"/>
    </source>
</evidence>
<evidence type="ECO:0000313" key="5">
    <source>
        <dbReference type="Proteomes" id="UP000271974"/>
    </source>
</evidence>
<sequence>MFLGPMRATSQDDSGSSVVIPDIEPQPFLAFLRYLYCGEAAITPENVIYLLYAAQKYAVLGLASKCISFVDQVLDTDNACTVLEQAHIFNEKDFHCTVLALILRKAEEVLAADDVTYLCDDCLATIVGSSKLMACEDLILNACLRWAESECKRRSLDVSDSNFRLVLNKILYKIRFPLLPVEVFMEKVVPGSLLTEEEKVDVMGRYIVANRPSSFFNTELRIAQRQLRLNRFQNLFGAGFNNKSGSNAIAFKVSQDIVLEGFTIYGSCRPSELELEIKGQVLDQKDAIISSINKTIYTQGDKGLYDVIFDESAPLEKNVLYTLVVSIAGAHTFAGKDGRLTTFSHNVAFTFSHSEKSQTGTTVSHGQLPGLIFALKR</sequence>
<dbReference type="Gene3D" id="2.60.120.820">
    <property type="entry name" value="PHR domain"/>
    <property type="match status" value="1"/>
</dbReference>
<dbReference type="Proteomes" id="UP000271974">
    <property type="component" value="Unassembled WGS sequence"/>
</dbReference>
<accession>A0A3S0Z9S1</accession>
<dbReference type="Gene3D" id="1.25.40.420">
    <property type="match status" value="1"/>
</dbReference>
<dbReference type="InterPro" id="IPR011705">
    <property type="entry name" value="BACK"/>
</dbReference>
<dbReference type="Gene3D" id="3.30.710.10">
    <property type="entry name" value="Potassium Channel Kv1.1, Chain A"/>
    <property type="match status" value="1"/>
</dbReference>
<protein>
    <recommendedName>
        <fullName evidence="3">BACK domain-containing protein</fullName>
    </recommendedName>
</protein>
<dbReference type="OrthoDB" id="6086527at2759"/>
<dbReference type="PANTHER" id="PTHR45774">
    <property type="entry name" value="BTB/POZ DOMAIN-CONTAINING"/>
    <property type="match status" value="1"/>
</dbReference>
<comment type="caution">
    <text evidence="4">The sequence shown here is derived from an EMBL/GenBank/DDBJ whole genome shotgun (WGS) entry which is preliminary data.</text>
</comment>
<dbReference type="Pfam" id="PF08005">
    <property type="entry name" value="PHR"/>
    <property type="match status" value="1"/>
</dbReference>
<organism evidence="4 5">
    <name type="scientific">Elysia chlorotica</name>
    <name type="common">Eastern emerald elysia</name>
    <name type="synonym">Sea slug</name>
    <dbReference type="NCBI Taxonomy" id="188477"/>
    <lineage>
        <taxon>Eukaryota</taxon>
        <taxon>Metazoa</taxon>
        <taxon>Spiralia</taxon>
        <taxon>Lophotrochozoa</taxon>
        <taxon>Mollusca</taxon>
        <taxon>Gastropoda</taxon>
        <taxon>Heterobranchia</taxon>
        <taxon>Euthyneura</taxon>
        <taxon>Panpulmonata</taxon>
        <taxon>Sacoglossa</taxon>
        <taxon>Placobranchoidea</taxon>
        <taxon>Plakobranchidae</taxon>
        <taxon>Elysia</taxon>
    </lineage>
</organism>
<evidence type="ECO:0000256" key="2">
    <source>
        <dbReference type="ARBA" id="ARBA00022490"/>
    </source>
</evidence>
<dbReference type="GO" id="GO:0022008">
    <property type="term" value="P:neurogenesis"/>
    <property type="evidence" value="ECO:0007669"/>
    <property type="project" value="TreeGrafter"/>
</dbReference>
<gene>
    <name evidence="4" type="ORF">EGW08_019480</name>
</gene>
<dbReference type="SMART" id="SM00875">
    <property type="entry name" value="BACK"/>
    <property type="match status" value="1"/>
</dbReference>
<keyword evidence="5" id="KW-1185">Reference proteome</keyword>
<reference evidence="4 5" key="1">
    <citation type="submission" date="2019-01" db="EMBL/GenBank/DDBJ databases">
        <title>A draft genome assembly of the solar-powered sea slug Elysia chlorotica.</title>
        <authorList>
            <person name="Cai H."/>
            <person name="Li Q."/>
            <person name="Fang X."/>
            <person name="Li J."/>
            <person name="Curtis N.E."/>
            <person name="Altenburger A."/>
            <person name="Shibata T."/>
            <person name="Feng M."/>
            <person name="Maeda T."/>
            <person name="Schwartz J.A."/>
            <person name="Shigenobu S."/>
            <person name="Lundholm N."/>
            <person name="Nishiyama T."/>
            <person name="Yang H."/>
            <person name="Hasebe M."/>
            <person name="Li S."/>
            <person name="Pierce S.K."/>
            <person name="Wang J."/>
        </authorList>
    </citation>
    <scope>NUCLEOTIDE SEQUENCE [LARGE SCALE GENOMIC DNA]</scope>
    <source>
        <strain evidence="4">EC2010</strain>
        <tissue evidence="4">Whole organism of an adult</tissue>
    </source>
</reference>
<dbReference type="GO" id="GO:0005829">
    <property type="term" value="C:cytosol"/>
    <property type="evidence" value="ECO:0007669"/>
    <property type="project" value="TreeGrafter"/>
</dbReference>
<comment type="subcellular location">
    <subcellularLocation>
        <location evidence="1">Cytoplasm</location>
    </subcellularLocation>
</comment>
<dbReference type="AlphaFoldDB" id="A0A3S0Z9S1"/>
<dbReference type="InterPro" id="IPR012983">
    <property type="entry name" value="PHR"/>
</dbReference>
<dbReference type="InterPro" id="IPR000210">
    <property type="entry name" value="BTB/POZ_dom"/>
</dbReference>